<dbReference type="EMBL" id="WNKQ01000016">
    <property type="protein sequence ID" value="KAF5846294.1"/>
    <property type="molecule type" value="Genomic_DNA"/>
</dbReference>
<name>A0A8H5ZCS0_COCSA</name>
<organism evidence="1 2">
    <name type="scientific">Cochliobolus sativus</name>
    <name type="common">Common root rot and spot blotch fungus</name>
    <name type="synonym">Bipolaris sorokiniana</name>
    <dbReference type="NCBI Taxonomy" id="45130"/>
    <lineage>
        <taxon>Eukaryota</taxon>
        <taxon>Fungi</taxon>
        <taxon>Dikarya</taxon>
        <taxon>Ascomycota</taxon>
        <taxon>Pezizomycotina</taxon>
        <taxon>Dothideomycetes</taxon>
        <taxon>Pleosporomycetidae</taxon>
        <taxon>Pleosporales</taxon>
        <taxon>Pleosporineae</taxon>
        <taxon>Pleosporaceae</taxon>
        <taxon>Bipolaris</taxon>
    </lineage>
</organism>
<dbReference type="AlphaFoldDB" id="A0A8H5ZCS0"/>
<proteinExistence type="predicted"/>
<reference evidence="1" key="1">
    <citation type="submission" date="2019-11" db="EMBL/GenBank/DDBJ databases">
        <title>Bipolaris sorokiniana Genome sequencing.</title>
        <authorList>
            <person name="Wang H."/>
        </authorList>
    </citation>
    <scope>NUCLEOTIDE SEQUENCE</scope>
</reference>
<accession>A0A8H5ZCS0</accession>
<evidence type="ECO:0000313" key="2">
    <source>
        <dbReference type="Proteomes" id="UP000624244"/>
    </source>
</evidence>
<dbReference type="Proteomes" id="UP000624244">
    <property type="component" value="Unassembled WGS sequence"/>
</dbReference>
<comment type="caution">
    <text evidence="1">The sequence shown here is derived from an EMBL/GenBank/DDBJ whole genome shotgun (WGS) entry which is preliminary data.</text>
</comment>
<sequence>MLSQRSWCRIDHSSTGITVVDLARFENRIDPSDPTKDHPFAEPISLHVLRDTTRATIEPMLLVAMRIGRMVLHCAFEIVRVSMEAHSHYTKATPEQSPESPYSVRPMQLSSLMICIVLISN</sequence>
<evidence type="ECO:0000313" key="1">
    <source>
        <dbReference type="EMBL" id="KAF5846294.1"/>
    </source>
</evidence>
<gene>
    <name evidence="1" type="ORF">GGP41_003642</name>
</gene>
<protein>
    <submittedName>
        <fullName evidence="1">Uncharacterized protein</fullName>
    </submittedName>
</protein>